<dbReference type="SUPFAM" id="SSF52540">
    <property type="entry name" value="P-loop containing nucleoside triphosphate hydrolases"/>
    <property type="match status" value="1"/>
</dbReference>
<comment type="caution">
    <text evidence="1">The sequence shown here is derived from an EMBL/GenBank/DDBJ whole genome shotgun (WGS) entry which is preliminary data.</text>
</comment>
<evidence type="ECO:0000313" key="2">
    <source>
        <dbReference type="Proteomes" id="UP000224634"/>
    </source>
</evidence>
<reference evidence="1 2" key="1">
    <citation type="submission" date="2017-10" db="EMBL/GenBank/DDBJ databases">
        <title>Comparative genomics in systemic dimorphic fungi from Ajellomycetaceae.</title>
        <authorList>
            <person name="Munoz J.F."/>
            <person name="Mcewen J.G."/>
            <person name="Clay O.K."/>
            <person name="Cuomo C.A."/>
        </authorList>
    </citation>
    <scope>NUCLEOTIDE SEQUENCE [LARGE SCALE GENOMIC DNA]</scope>
    <source>
        <strain evidence="1 2">UAMH7299</strain>
    </source>
</reference>
<dbReference type="PANTHER" id="PTHR48419">
    <property type="entry name" value="SULFOTRANSFERASE DOMAIN-CONTAINING PROTEIN"/>
    <property type="match status" value="1"/>
</dbReference>
<organism evidence="1 2">
    <name type="scientific">Polytolypa hystricis (strain UAMH7299)</name>
    <dbReference type="NCBI Taxonomy" id="1447883"/>
    <lineage>
        <taxon>Eukaryota</taxon>
        <taxon>Fungi</taxon>
        <taxon>Dikarya</taxon>
        <taxon>Ascomycota</taxon>
        <taxon>Pezizomycotina</taxon>
        <taxon>Eurotiomycetes</taxon>
        <taxon>Eurotiomycetidae</taxon>
        <taxon>Onygenales</taxon>
        <taxon>Onygenales incertae sedis</taxon>
        <taxon>Polytolypa</taxon>
    </lineage>
</organism>
<dbReference type="EMBL" id="PDNA01000003">
    <property type="protein sequence ID" value="PGH27930.1"/>
    <property type="molecule type" value="Genomic_DNA"/>
</dbReference>
<protein>
    <recommendedName>
        <fullName evidence="3">Sulfotransferase domain-containing protein</fullName>
    </recommendedName>
</protein>
<dbReference type="Proteomes" id="UP000224634">
    <property type="component" value="Unassembled WGS sequence"/>
</dbReference>
<dbReference type="InterPro" id="IPR053226">
    <property type="entry name" value="Pyrrolopyrazine_biosynth_F"/>
</dbReference>
<dbReference type="STRING" id="1447883.A0A2B7Z3E6"/>
<proteinExistence type="predicted"/>
<dbReference type="PANTHER" id="PTHR48419:SF1">
    <property type="entry name" value="SULFOTRANSFERASE DOMAIN-CONTAINING PROTEIN"/>
    <property type="match status" value="1"/>
</dbReference>
<accession>A0A2B7Z3E6</accession>
<gene>
    <name evidence="1" type="ORF">AJ80_00480</name>
</gene>
<sequence length="365" mass="41884">MEPSRSSSRYYLLSQPRSASNLLVRMLALNEQSSVAKWHELGYFFLHTIWDRETIGPKAIEKMTQEEKTVLRASYQKGADEFERYLAAAEKEGKTAFVKEHCFNISDPTVHDMFHSQHIEHAGLSPSSAPVGEEPWTVQLRGEGYGTSLGRSQLNKTIFPDAFLQTWHPIILIRHPALMFPSMFRAEADLRRLAGHDGEDMSNMNADMTLYWARSHYDYFADHFNKTTQIPGGEDDDEKKEDSIKWPLVIDADDIITEPEVVTRLAEITNLDISKVKFSWDETGEGEKSQQAAWMTRMKDTLQASTGILRNKAATNIDISEEAKKWKVEFGGKYGELMEKWVRDAMPDYEFLRCKRLRPKLHGAE</sequence>
<evidence type="ECO:0008006" key="3">
    <source>
        <dbReference type="Google" id="ProtNLM"/>
    </source>
</evidence>
<evidence type="ECO:0000313" key="1">
    <source>
        <dbReference type="EMBL" id="PGH27930.1"/>
    </source>
</evidence>
<dbReference type="Gene3D" id="3.40.50.300">
    <property type="entry name" value="P-loop containing nucleotide triphosphate hydrolases"/>
    <property type="match status" value="1"/>
</dbReference>
<name>A0A2B7Z3E6_POLH7</name>
<dbReference type="OrthoDB" id="3650366at2759"/>
<dbReference type="AlphaFoldDB" id="A0A2B7Z3E6"/>
<keyword evidence="2" id="KW-1185">Reference proteome</keyword>
<dbReference type="InterPro" id="IPR027417">
    <property type="entry name" value="P-loop_NTPase"/>
</dbReference>